<comment type="caution">
    <text evidence="1">The sequence shown here is derived from an EMBL/GenBank/DDBJ whole genome shotgun (WGS) entry which is preliminary data.</text>
</comment>
<keyword evidence="2" id="KW-1185">Reference proteome</keyword>
<dbReference type="AlphaFoldDB" id="A0A109K1X5"/>
<sequence>MHLKTILSLAAGTGPIADQTACEANVQLLATIAGTLLEDSVAPERRRPVSITNEILENLYSEAKLLRSKAHVNNHCRLHHIGPIATAFLSNTNLKTLVSDPAQPFRLQLATYTYYEEGDRLDLHLDDPASSLSTVIMLRHDSLPGVPRSRLMLVAPEAGRIFYDLENGEAAIFQGSKVLHGREQLRAGESVILLVLLFKLS</sequence>
<evidence type="ECO:0000313" key="2">
    <source>
        <dbReference type="Proteomes" id="UP000068164"/>
    </source>
</evidence>
<evidence type="ECO:0000313" key="1">
    <source>
        <dbReference type="EMBL" id="KWV59193.1"/>
    </source>
</evidence>
<dbReference type="Proteomes" id="UP000068164">
    <property type="component" value="Unassembled WGS sequence"/>
</dbReference>
<organism evidence="1 2">
    <name type="scientific">Rhizobium altiplani</name>
    <dbReference type="NCBI Taxonomy" id="1864509"/>
    <lineage>
        <taxon>Bacteria</taxon>
        <taxon>Pseudomonadati</taxon>
        <taxon>Pseudomonadota</taxon>
        <taxon>Alphaproteobacteria</taxon>
        <taxon>Hyphomicrobiales</taxon>
        <taxon>Rhizobiaceae</taxon>
        <taxon>Rhizobium/Agrobacterium group</taxon>
        <taxon>Rhizobium</taxon>
    </lineage>
</organism>
<reference evidence="1 2" key="1">
    <citation type="submission" date="2015-11" db="EMBL/GenBank/DDBJ databases">
        <title>Draft Genome Sequence of the Strain BR 10423 (Rhizobium sp.) isolated from nodules of Mimosa pudica.</title>
        <authorList>
            <person name="Barauna A.C."/>
            <person name="Zilli J.E."/>
            <person name="Simoes-Araujo J.L."/>
            <person name="Reis V.M."/>
            <person name="James E.K."/>
            <person name="Reis F.B.Jr."/>
            <person name="Rouws L.F."/>
            <person name="Passos S.R."/>
            <person name="Gois S.R."/>
        </authorList>
    </citation>
    <scope>NUCLEOTIDE SEQUENCE [LARGE SCALE GENOMIC DNA]</scope>
    <source>
        <strain evidence="1 2">BR10423</strain>
    </source>
</reference>
<proteinExistence type="predicted"/>
<accession>A0A109K1X5</accession>
<gene>
    <name evidence="1" type="ORF">AS026_29265</name>
</gene>
<dbReference type="EMBL" id="LNCD01000014">
    <property type="protein sequence ID" value="KWV59193.1"/>
    <property type="molecule type" value="Genomic_DNA"/>
</dbReference>
<name>A0A109K1X5_9HYPH</name>
<protein>
    <recommendedName>
        <fullName evidence="3">Fe2OG dioxygenase domain-containing protein</fullName>
    </recommendedName>
</protein>
<evidence type="ECO:0008006" key="3">
    <source>
        <dbReference type="Google" id="ProtNLM"/>
    </source>
</evidence>